<evidence type="ECO:0000313" key="3">
    <source>
        <dbReference type="EMBL" id="CAG5122633.1"/>
    </source>
</evidence>
<evidence type="ECO:0000313" key="4">
    <source>
        <dbReference type="Proteomes" id="UP000678393"/>
    </source>
</evidence>
<dbReference type="SUPFAM" id="SSF53300">
    <property type="entry name" value="vWA-like"/>
    <property type="match status" value="1"/>
</dbReference>
<dbReference type="EMBL" id="CAJHNH020001335">
    <property type="protein sequence ID" value="CAG5122633.1"/>
    <property type="molecule type" value="Genomic_DNA"/>
</dbReference>
<feature type="domain" description="VWFA" evidence="2">
    <location>
        <begin position="70"/>
        <end position="221"/>
    </location>
</feature>
<dbReference type="AlphaFoldDB" id="A0A8S3YZP5"/>
<feature type="signal peptide" evidence="1">
    <location>
        <begin position="1"/>
        <end position="19"/>
    </location>
</feature>
<comment type="caution">
    <text evidence="3">The sequence shown here is derived from an EMBL/GenBank/DDBJ whole genome shotgun (WGS) entry which is preliminary data.</text>
</comment>
<sequence length="285" mass="31719">MQVSIRILVISLLITVAGAGVQHHDPQDLQSAFNIFNWITTLFNMGGGSGGNNNLNQNFENGIVTLCPPNIVFVLDGSDSVSPNGFQLAKGALVREIRAVTRAFAKTDVSVILFRITKHIHSFIQLEELIQRVNNFVQPRRKTSIPTALRRARQLLLDYSVSESRAYNGDRSGMVIVLLSDGHPDNERATIQEAKIAKDRGILFIALSLEDAYLTLLKDISHLVQEYRTAIDWPSLVACPERDLEPVPRGSGKWTIIKSSLPLFLERGMCILNILFFPLTPPPYS</sequence>
<dbReference type="PROSITE" id="PS50234">
    <property type="entry name" value="VWFA"/>
    <property type="match status" value="1"/>
</dbReference>
<dbReference type="Gene3D" id="3.40.50.410">
    <property type="entry name" value="von Willebrand factor, type A domain"/>
    <property type="match status" value="1"/>
</dbReference>
<keyword evidence="4" id="KW-1185">Reference proteome</keyword>
<dbReference type="InterPro" id="IPR050525">
    <property type="entry name" value="ECM_Assembly_Org"/>
</dbReference>
<evidence type="ECO:0000256" key="1">
    <source>
        <dbReference type="SAM" id="SignalP"/>
    </source>
</evidence>
<feature type="chain" id="PRO_5035884347" description="VWFA domain-containing protein" evidence="1">
    <location>
        <begin position="20"/>
        <end position="285"/>
    </location>
</feature>
<gene>
    <name evidence="3" type="ORF">CUNI_LOCUS8191</name>
</gene>
<name>A0A8S3YZP5_9EUPU</name>
<keyword evidence="1" id="KW-0732">Signal</keyword>
<dbReference type="PANTHER" id="PTHR24020:SF20">
    <property type="entry name" value="PH DOMAIN-CONTAINING PROTEIN"/>
    <property type="match status" value="1"/>
</dbReference>
<dbReference type="CDD" id="cd01450">
    <property type="entry name" value="vWFA_subfamily_ECM"/>
    <property type="match status" value="1"/>
</dbReference>
<reference evidence="3" key="1">
    <citation type="submission" date="2021-04" db="EMBL/GenBank/DDBJ databases">
        <authorList>
            <consortium name="Molecular Ecology Group"/>
        </authorList>
    </citation>
    <scope>NUCLEOTIDE SEQUENCE</scope>
</reference>
<dbReference type="PANTHER" id="PTHR24020">
    <property type="entry name" value="COLLAGEN ALPHA"/>
    <property type="match status" value="1"/>
</dbReference>
<dbReference type="Pfam" id="PF00092">
    <property type="entry name" value="VWA"/>
    <property type="match status" value="1"/>
</dbReference>
<proteinExistence type="predicted"/>
<dbReference type="InterPro" id="IPR002035">
    <property type="entry name" value="VWF_A"/>
</dbReference>
<evidence type="ECO:0000259" key="2">
    <source>
        <dbReference type="PROSITE" id="PS50234"/>
    </source>
</evidence>
<dbReference type="InterPro" id="IPR036465">
    <property type="entry name" value="vWFA_dom_sf"/>
</dbReference>
<dbReference type="SMART" id="SM00327">
    <property type="entry name" value="VWA"/>
    <property type="match status" value="1"/>
</dbReference>
<organism evidence="3 4">
    <name type="scientific">Candidula unifasciata</name>
    <dbReference type="NCBI Taxonomy" id="100452"/>
    <lineage>
        <taxon>Eukaryota</taxon>
        <taxon>Metazoa</taxon>
        <taxon>Spiralia</taxon>
        <taxon>Lophotrochozoa</taxon>
        <taxon>Mollusca</taxon>
        <taxon>Gastropoda</taxon>
        <taxon>Heterobranchia</taxon>
        <taxon>Euthyneura</taxon>
        <taxon>Panpulmonata</taxon>
        <taxon>Eupulmonata</taxon>
        <taxon>Stylommatophora</taxon>
        <taxon>Helicina</taxon>
        <taxon>Helicoidea</taxon>
        <taxon>Geomitridae</taxon>
        <taxon>Candidula</taxon>
    </lineage>
</organism>
<dbReference type="Proteomes" id="UP000678393">
    <property type="component" value="Unassembled WGS sequence"/>
</dbReference>
<feature type="non-terminal residue" evidence="3">
    <location>
        <position position="1"/>
    </location>
</feature>
<accession>A0A8S3YZP5</accession>
<protein>
    <recommendedName>
        <fullName evidence="2">VWFA domain-containing protein</fullName>
    </recommendedName>
</protein>
<dbReference type="OrthoDB" id="6132182at2759"/>